<evidence type="ECO:0000256" key="1">
    <source>
        <dbReference type="ARBA" id="ARBA00004613"/>
    </source>
</evidence>
<dbReference type="Pfam" id="PF19030">
    <property type="entry name" value="TSP1_ADAMTS"/>
    <property type="match status" value="4"/>
</dbReference>
<feature type="region of interest" description="Disordered" evidence="5">
    <location>
        <begin position="161"/>
        <end position="180"/>
    </location>
</feature>
<feature type="compositionally biased region" description="Polar residues" evidence="5">
    <location>
        <begin position="171"/>
        <end position="180"/>
    </location>
</feature>
<sequence length="592" mass="64159">MSVRDRGNGGVHISTPSGQSKAEGKGVHENGACSMGGKCDGDLISEDRSTASEMATRQKGGKRNEHSLPRGDSQPLRVRAELETVDVISLSTRPAPDLPRVPLTEEDSSQQRSHGNGTGNPPSDRSHSQEARQTSNDGHAAPDTTDPPIVLNDRRSKRLKFLYPGVPPAPSNSTKASISSLDGSNSTASANYGSVSESGIVLVPLSVNVRLNATAPAPGLGFEAQDMNGLRAMKGIHKMVEYASVWHKYDPPQVDPLAEQSLYHWGTSEWSLCSNDCGGGTQEREVFCQAKDDESRVSDLYCLYDDLIKPPASRICNIGACMSYQLQPGAWEECSATCGGGTQIRKLYCVDTLGRLVESSLCPETVQENRTCNEVQCGDSYWWGGDWDRCSATCGGGTKKREVGCFKSNGEPIDKVYCTGAPNKPADEQACNISPCEYFYWKVTHWSTCTGSCTNGTRSRMAECVDEQGERSDEESCSGIERPATTMSCIPGGCTFCETEPCSPVSTGCKVLGNIPVKEYSSLLDEVLNLLAGLYYLNSGFCGFQFTFCSMHIELVMNPLFILRTDTVYLTEKLVEKPDQSLLSCFNLITGL</sequence>
<dbReference type="InterPro" id="IPR036383">
    <property type="entry name" value="TSP1_rpt_sf"/>
</dbReference>
<dbReference type="PANTHER" id="PTHR13723">
    <property type="entry name" value="ADAMTS A DISINTEGRIN AND METALLOPROTEASE WITH THROMBOSPONDIN MOTIFS PROTEASE"/>
    <property type="match status" value="1"/>
</dbReference>
<dbReference type="InterPro" id="IPR050439">
    <property type="entry name" value="ADAMTS_ADAMTS-like"/>
</dbReference>
<dbReference type="PROSITE" id="PS50092">
    <property type="entry name" value="TSP1"/>
    <property type="match status" value="4"/>
</dbReference>
<keyword evidence="4" id="KW-0677">Repeat</keyword>
<dbReference type="EMBL" id="BFEA01000039">
    <property type="protein sequence ID" value="GBG63472.1"/>
    <property type="molecule type" value="Genomic_DNA"/>
</dbReference>
<comment type="subcellular location">
    <subcellularLocation>
        <location evidence="1">Secreted</location>
    </subcellularLocation>
</comment>
<dbReference type="FunFam" id="2.20.100.10:FF:000005">
    <property type="entry name" value="ADAM metallopeptidase with thrombospondin type 1 motif 9"/>
    <property type="match status" value="2"/>
</dbReference>
<feature type="compositionally biased region" description="Basic and acidic residues" evidence="5">
    <location>
        <begin position="39"/>
        <end position="50"/>
    </location>
</feature>
<keyword evidence="3" id="KW-0732">Signal</keyword>
<dbReference type="AlphaFoldDB" id="A0A388K0A3"/>
<dbReference type="SUPFAM" id="SSF82895">
    <property type="entry name" value="TSP-1 type 1 repeat"/>
    <property type="match status" value="4"/>
</dbReference>
<protein>
    <submittedName>
        <fullName evidence="6">Uncharacterized protein</fullName>
    </submittedName>
</protein>
<dbReference type="GO" id="GO:0005576">
    <property type="term" value="C:extracellular region"/>
    <property type="evidence" value="ECO:0007669"/>
    <property type="project" value="UniProtKB-SubCell"/>
</dbReference>
<dbReference type="Gene3D" id="2.20.100.10">
    <property type="entry name" value="Thrombospondin type-1 (TSP1) repeat"/>
    <property type="match status" value="4"/>
</dbReference>
<comment type="caution">
    <text evidence="6">The sequence shown here is derived from an EMBL/GenBank/DDBJ whole genome shotgun (WGS) entry which is preliminary data.</text>
</comment>
<feature type="region of interest" description="Disordered" evidence="5">
    <location>
        <begin position="1"/>
        <end position="152"/>
    </location>
</feature>
<keyword evidence="2" id="KW-0964">Secreted</keyword>
<evidence type="ECO:0000256" key="3">
    <source>
        <dbReference type="ARBA" id="ARBA00022729"/>
    </source>
</evidence>
<dbReference type="Proteomes" id="UP000265515">
    <property type="component" value="Unassembled WGS sequence"/>
</dbReference>
<evidence type="ECO:0000313" key="6">
    <source>
        <dbReference type="EMBL" id="GBG63472.1"/>
    </source>
</evidence>
<dbReference type="InterPro" id="IPR000884">
    <property type="entry name" value="TSP1_rpt"/>
</dbReference>
<evidence type="ECO:0000256" key="2">
    <source>
        <dbReference type="ARBA" id="ARBA00022525"/>
    </source>
</evidence>
<evidence type="ECO:0000313" key="7">
    <source>
        <dbReference type="Proteomes" id="UP000265515"/>
    </source>
</evidence>
<dbReference type="OrthoDB" id="515843at2759"/>
<accession>A0A388K0A3</accession>
<evidence type="ECO:0000256" key="4">
    <source>
        <dbReference type="ARBA" id="ARBA00022737"/>
    </source>
</evidence>
<name>A0A388K0A3_CHABU</name>
<reference evidence="6 7" key="1">
    <citation type="journal article" date="2018" name="Cell">
        <title>The Chara Genome: Secondary Complexity and Implications for Plant Terrestrialization.</title>
        <authorList>
            <person name="Nishiyama T."/>
            <person name="Sakayama H."/>
            <person name="Vries J.D."/>
            <person name="Buschmann H."/>
            <person name="Saint-Marcoux D."/>
            <person name="Ullrich K.K."/>
            <person name="Haas F.B."/>
            <person name="Vanderstraeten L."/>
            <person name="Becker D."/>
            <person name="Lang D."/>
            <person name="Vosolsobe S."/>
            <person name="Rombauts S."/>
            <person name="Wilhelmsson P.K.I."/>
            <person name="Janitza P."/>
            <person name="Kern R."/>
            <person name="Heyl A."/>
            <person name="Rumpler F."/>
            <person name="Villalobos L.I.A.C."/>
            <person name="Clay J.M."/>
            <person name="Skokan R."/>
            <person name="Toyoda A."/>
            <person name="Suzuki Y."/>
            <person name="Kagoshima H."/>
            <person name="Schijlen E."/>
            <person name="Tajeshwar N."/>
            <person name="Catarino B."/>
            <person name="Hetherington A.J."/>
            <person name="Saltykova A."/>
            <person name="Bonnot C."/>
            <person name="Breuninger H."/>
            <person name="Symeonidi A."/>
            <person name="Radhakrishnan G.V."/>
            <person name="Van Nieuwerburgh F."/>
            <person name="Deforce D."/>
            <person name="Chang C."/>
            <person name="Karol K.G."/>
            <person name="Hedrich R."/>
            <person name="Ulvskov P."/>
            <person name="Glockner G."/>
            <person name="Delwiche C.F."/>
            <person name="Petrasek J."/>
            <person name="Van de Peer Y."/>
            <person name="Friml J."/>
            <person name="Beilby M."/>
            <person name="Dolan L."/>
            <person name="Kohara Y."/>
            <person name="Sugano S."/>
            <person name="Fujiyama A."/>
            <person name="Delaux P.-M."/>
            <person name="Quint M."/>
            <person name="TheiBen G."/>
            <person name="Hagemann M."/>
            <person name="Harholt J."/>
            <person name="Dunand C."/>
            <person name="Zachgo S."/>
            <person name="Langdale J."/>
            <person name="Maumus F."/>
            <person name="Straeten D.V.D."/>
            <person name="Gould S.B."/>
            <person name="Rensing S.A."/>
        </authorList>
    </citation>
    <scope>NUCLEOTIDE SEQUENCE [LARGE SCALE GENOMIC DNA]</scope>
    <source>
        <strain evidence="6 7">S276</strain>
    </source>
</reference>
<dbReference type="STRING" id="69332.A0A388K0A3"/>
<dbReference type="Gramene" id="GBG63472">
    <property type="protein sequence ID" value="GBG63472"/>
    <property type="gene ID" value="CBR_g38090"/>
</dbReference>
<organism evidence="6 7">
    <name type="scientific">Chara braunii</name>
    <name type="common">Braun's stonewort</name>
    <dbReference type="NCBI Taxonomy" id="69332"/>
    <lineage>
        <taxon>Eukaryota</taxon>
        <taxon>Viridiplantae</taxon>
        <taxon>Streptophyta</taxon>
        <taxon>Charophyceae</taxon>
        <taxon>Charales</taxon>
        <taxon>Characeae</taxon>
        <taxon>Chara</taxon>
    </lineage>
</organism>
<dbReference type="SMART" id="SM00209">
    <property type="entry name" value="TSP1"/>
    <property type="match status" value="4"/>
</dbReference>
<gene>
    <name evidence="6" type="ORF">CBR_g38090</name>
</gene>
<evidence type="ECO:0000256" key="5">
    <source>
        <dbReference type="SAM" id="MobiDB-lite"/>
    </source>
</evidence>
<keyword evidence="7" id="KW-1185">Reference proteome</keyword>
<feature type="compositionally biased region" description="Polar residues" evidence="5">
    <location>
        <begin position="110"/>
        <end position="123"/>
    </location>
</feature>
<proteinExistence type="predicted"/>